<keyword evidence="3" id="KW-1185">Reference proteome</keyword>
<dbReference type="AlphaFoldDB" id="A0A518D3C2"/>
<feature type="chain" id="PRO_5022154900" evidence="1">
    <location>
        <begin position="20"/>
        <end position="468"/>
    </location>
</feature>
<dbReference type="EMBL" id="CP036290">
    <property type="protein sequence ID" value="QDU85967.1"/>
    <property type="molecule type" value="Genomic_DNA"/>
</dbReference>
<sequence length="468" mass="50583" precursor="true">MGPLLAAALLLPLVTPAVAEDPDTLVFSVVSGPVEGHLDALERAWERANDAARRLAAESLAGLAEHDVPDAGYTYTQRRAFDAALWPLQASDPRSSAASRLADVLVPCAYPWAMLSSDTDLVVVVRQALPVQDDLSKARLTVCLEGPGLDLAVPVEDRRGMRVELPIDGAEPGTFELWVRVTTDSGAADGARWTLEATRDAEARTAALREELERRNAARSRRRSSWATHMLRAAIRFSGPGSPLLGQALRDAEVLAFGEDGDLIEHLASPGARRVLVPHRSARKHDFWTQVHVPVGLDREERTPVVVVAAGWYGGGESLARHAVQQAQARGWLVVEHDWGFGADQLLDLLDIVYRIDRERVFLIDRGPAINVTLRGEAQRPSCCAIAVFADGTRVEVGPRPPAAAPLFVAVPMPSSEASASPDSTNGFEPRIRDQVASYPETPDLLLPSVAMADVFAHFDACAAERGE</sequence>
<gene>
    <name evidence="2" type="ORF">Pla163_31140</name>
</gene>
<feature type="signal peptide" evidence="1">
    <location>
        <begin position="1"/>
        <end position="19"/>
    </location>
</feature>
<dbReference type="InterPro" id="IPR029058">
    <property type="entry name" value="AB_hydrolase_fold"/>
</dbReference>
<dbReference type="SUPFAM" id="SSF53474">
    <property type="entry name" value="alpha/beta-Hydrolases"/>
    <property type="match status" value="1"/>
</dbReference>
<dbReference type="RefSeq" id="WP_145190326.1">
    <property type="nucleotide sequence ID" value="NZ_CP036290.1"/>
</dbReference>
<reference evidence="2 3" key="1">
    <citation type="submission" date="2019-02" db="EMBL/GenBank/DDBJ databases">
        <title>Deep-cultivation of Planctomycetes and their phenomic and genomic characterization uncovers novel biology.</title>
        <authorList>
            <person name="Wiegand S."/>
            <person name="Jogler M."/>
            <person name="Boedeker C."/>
            <person name="Pinto D."/>
            <person name="Vollmers J."/>
            <person name="Rivas-Marin E."/>
            <person name="Kohn T."/>
            <person name="Peeters S.H."/>
            <person name="Heuer A."/>
            <person name="Rast P."/>
            <person name="Oberbeckmann S."/>
            <person name="Bunk B."/>
            <person name="Jeske O."/>
            <person name="Meyerdierks A."/>
            <person name="Storesund J.E."/>
            <person name="Kallscheuer N."/>
            <person name="Luecker S."/>
            <person name="Lage O.M."/>
            <person name="Pohl T."/>
            <person name="Merkel B.J."/>
            <person name="Hornburger P."/>
            <person name="Mueller R.-W."/>
            <person name="Bruemmer F."/>
            <person name="Labrenz M."/>
            <person name="Spormann A.M."/>
            <person name="Op den Camp H."/>
            <person name="Overmann J."/>
            <person name="Amann R."/>
            <person name="Jetten M.S.M."/>
            <person name="Mascher T."/>
            <person name="Medema M.H."/>
            <person name="Devos D.P."/>
            <person name="Kaster A.-K."/>
            <person name="Ovreas L."/>
            <person name="Rohde M."/>
            <person name="Galperin M.Y."/>
            <person name="Jogler C."/>
        </authorList>
    </citation>
    <scope>NUCLEOTIDE SEQUENCE [LARGE SCALE GENOMIC DNA]</scope>
    <source>
        <strain evidence="2 3">Pla163</strain>
    </source>
</reference>
<proteinExistence type="predicted"/>
<dbReference type="Proteomes" id="UP000319342">
    <property type="component" value="Chromosome"/>
</dbReference>
<organism evidence="2 3">
    <name type="scientific">Rohdeia mirabilis</name>
    <dbReference type="NCBI Taxonomy" id="2528008"/>
    <lineage>
        <taxon>Bacteria</taxon>
        <taxon>Pseudomonadati</taxon>
        <taxon>Planctomycetota</taxon>
        <taxon>Planctomycetia</taxon>
        <taxon>Planctomycetia incertae sedis</taxon>
        <taxon>Rohdeia</taxon>
    </lineage>
</organism>
<accession>A0A518D3C2</accession>
<protein>
    <submittedName>
        <fullName evidence="2">Uncharacterized protein</fullName>
    </submittedName>
</protein>
<evidence type="ECO:0000313" key="3">
    <source>
        <dbReference type="Proteomes" id="UP000319342"/>
    </source>
</evidence>
<evidence type="ECO:0000256" key="1">
    <source>
        <dbReference type="SAM" id="SignalP"/>
    </source>
</evidence>
<name>A0A518D3C2_9BACT</name>
<keyword evidence="1" id="KW-0732">Signal</keyword>
<evidence type="ECO:0000313" key="2">
    <source>
        <dbReference type="EMBL" id="QDU85967.1"/>
    </source>
</evidence>